<evidence type="ECO:0000313" key="2">
    <source>
        <dbReference type="EMBL" id="EYF01153.1"/>
    </source>
</evidence>
<organism evidence="2 3">
    <name type="scientific">Chondromyces apiculatus DSM 436</name>
    <dbReference type="NCBI Taxonomy" id="1192034"/>
    <lineage>
        <taxon>Bacteria</taxon>
        <taxon>Pseudomonadati</taxon>
        <taxon>Myxococcota</taxon>
        <taxon>Polyangia</taxon>
        <taxon>Polyangiales</taxon>
        <taxon>Polyangiaceae</taxon>
        <taxon>Chondromyces</taxon>
    </lineage>
</organism>
<feature type="transmembrane region" description="Helical" evidence="1">
    <location>
        <begin position="174"/>
        <end position="191"/>
    </location>
</feature>
<dbReference type="Proteomes" id="UP000019678">
    <property type="component" value="Unassembled WGS sequence"/>
</dbReference>
<dbReference type="EMBL" id="ASRX01000087">
    <property type="protein sequence ID" value="EYF01153.1"/>
    <property type="molecule type" value="Genomic_DNA"/>
</dbReference>
<keyword evidence="1" id="KW-0472">Membrane</keyword>
<dbReference type="PANTHER" id="PTHR40115:SF1">
    <property type="entry name" value="INNER MEMBRANE PROTEIN WITH PEPSY TM HELIX"/>
    <property type="match status" value="1"/>
</dbReference>
<dbReference type="PANTHER" id="PTHR40115">
    <property type="entry name" value="INNER MEMBRANE PROTEIN WITH PEPSY TM HELIX"/>
    <property type="match status" value="1"/>
</dbReference>
<keyword evidence="3" id="KW-1185">Reference proteome</keyword>
<dbReference type="STRING" id="1192034.CAP_8576"/>
<keyword evidence="1" id="KW-0812">Transmembrane</keyword>
<accession>A0A017SW01</accession>
<feature type="transmembrane region" description="Helical" evidence="1">
    <location>
        <begin position="139"/>
        <end position="162"/>
    </location>
</feature>
<dbReference type="eggNOG" id="COG3295">
    <property type="taxonomic scope" value="Bacteria"/>
</dbReference>
<evidence type="ECO:0008006" key="4">
    <source>
        <dbReference type="Google" id="ProtNLM"/>
    </source>
</evidence>
<evidence type="ECO:0000313" key="3">
    <source>
        <dbReference type="Proteomes" id="UP000019678"/>
    </source>
</evidence>
<gene>
    <name evidence="2" type="ORF">CAP_8576</name>
</gene>
<dbReference type="OrthoDB" id="9787788at2"/>
<protein>
    <recommendedName>
        <fullName evidence="4">Peptidase</fullName>
    </recommendedName>
</protein>
<comment type="caution">
    <text evidence="2">The sequence shown here is derived from an EMBL/GenBank/DDBJ whole genome shotgun (WGS) entry which is preliminary data.</text>
</comment>
<dbReference type="AlphaFoldDB" id="A0A017SW01"/>
<proteinExistence type="predicted"/>
<reference evidence="2 3" key="1">
    <citation type="submission" date="2013-05" db="EMBL/GenBank/DDBJ databases">
        <title>Genome assembly of Chondromyces apiculatus DSM 436.</title>
        <authorList>
            <person name="Sharma G."/>
            <person name="Khatri I."/>
            <person name="Kaur C."/>
            <person name="Mayilraj S."/>
            <person name="Subramanian S."/>
        </authorList>
    </citation>
    <scope>NUCLEOTIDE SEQUENCE [LARGE SCALE GENOMIC DNA]</scope>
    <source>
        <strain evidence="2 3">DSM 436</strain>
    </source>
</reference>
<name>A0A017SW01_9BACT</name>
<dbReference type="RefSeq" id="WP_044249877.1">
    <property type="nucleotide sequence ID" value="NZ_ASRX01000087.1"/>
</dbReference>
<sequence>MADKPRGRRFSWRGLVRVVHGDLGHVAVGLTFVYALSGLAVNHIADWDPNFRNHEEVHELGGPLAGNDEGIAQTVLARLAIRDTPQEVYRAADDQLDVVFERRTLHVTPSTGRVVDEGQEPRFLLRMANWLHLNRGKKAWTYVADTYAVGLLVLAVSGVLMLPGRRGLLGRGGLWLLVGVLVPVLYVHFSGGP</sequence>
<dbReference type="InterPro" id="IPR032307">
    <property type="entry name" value="PepSY_TM-like_2"/>
</dbReference>
<keyword evidence="1" id="KW-1133">Transmembrane helix</keyword>
<feature type="transmembrane region" description="Helical" evidence="1">
    <location>
        <begin position="21"/>
        <end position="45"/>
    </location>
</feature>
<evidence type="ECO:0000256" key="1">
    <source>
        <dbReference type="SAM" id="Phobius"/>
    </source>
</evidence>